<dbReference type="Proteomes" id="UP001153269">
    <property type="component" value="Unassembled WGS sequence"/>
</dbReference>
<protein>
    <submittedName>
        <fullName evidence="1">Uncharacterized protein</fullName>
    </submittedName>
</protein>
<gene>
    <name evidence="1" type="ORF">PLEPLA_LOCUS42110</name>
</gene>
<name>A0A9N7VU13_PLEPL</name>
<organism evidence="1 2">
    <name type="scientific">Pleuronectes platessa</name>
    <name type="common">European plaice</name>
    <dbReference type="NCBI Taxonomy" id="8262"/>
    <lineage>
        <taxon>Eukaryota</taxon>
        <taxon>Metazoa</taxon>
        <taxon>Chordata</taxon>
        <taxon>Craniata</taxon>
        <taxon>Vertebrata</taxon>
        <taxon>Euteleostomi</taxon>
        <taxon>Actinopterygii</taxon>
        <taxon>Neopterygii</taxon>
        <taxon>Teleostei</taxon>
        <taxon>Neoteleostei</taxon>
        <taxon>Acanthomorphata</taxon>
        <taxon>Carangaria</taxon>
        <taxon>Pleuronectiformes</taxon>
        <taxon>Pleuronectoidei</taxon>
        <taxon>Pleuronectidae</taxon>
        <taxon>Pleuronectes</taxon>
    </lineage>
</organism>
<evidence type="ECO:0000313" key="2">
    <source>
        <dbReference type="Proteomes" id="UP001153269"/>
    </source>
</evidence>
<evidence type="ECO:0000313" key="1">
    <source>
        <dbReference type="EMBL" id="CAB1454346.1"/>
    </source>
</evidence>
<dbReference type="EMBL" id="CADEAL010004208">
    <property type="protein sequence ID" value="CAB1454346.1"/>
    <property type="molecule type" value="Genomic_DNA"/>
</dbReference>
<keyword evidence="2" id="KW-1185">Reference proteome</keyword>
<dbReference type="AlphaFoldDB" id="A0A9N7VU13"/>
<comment type="caution">
    <text evidence="1">The sequence shown here is derived from an EMBL/GenBank/DDBJ whole genome shotgun (WGS) entry which is preliminary data.</text>
</comment>
<sequence length="133" mass="15111">MWRKCTPPPLPYRVLALLWHVSWFEESNSSKNKLEYFCPGSNKCQCAEVTARRAQGVRRHRGNNNSKPHMSAIAEVNSPESEPCVRVMEITAQQLPCFPHSAHRFLCSLLEECGNKAALRFVRSAGQRKVEVS</sequence>
<proteinExistence type="predicted"/>
<reference evidence="1" key="1">
    <citation type="submission" date="2020-03" db="EMBL/GenBank/DDBJ databases">
        <authorList>
            <person name="Weist P."/>
        </authorList>
    </citation>
    <scope>NUCLEOTIDE SEQUENCE</scope>
</reference>
<accession>A0A9N7VU13</accession>